<evidence type="ECO:0000259" key="7">
    <source>
        <dbReference type="PROSITE" id="PS52004"/>
    </source>
</evidence>
<dbReference type="GO" id="GO:0031177">
    <property type="term" value="F:phosphopantetheine binding"/>
    <property type="evidence" value="ECO:0007669"/>
    <property type="project" value="InterPro"/>
</dbReference>
<feature type="active site" description="Proton donor; for dehydratase activity" evidence="4">
    <location>
        <position position="1101"/>
    </location>
</feature>
<dbReference type="InterPro" id="IPR042104">
    <property type="entry name" value="PKS_dehydratase_sf"/>
</dbReference>
<dbReference type="InterPro" id="IPR020806">
    <property type="entry name" value="PKS_PP-bd"/>
</dbReference>
<keyword evidence="1" id="KW-0596">Phosphopantetheine</keyword>
<organism evidence="9 10">
    <name type="scientific">Spongiactinospora rosea</name>
    <dbReference type="NCBI Taxonomy" id="2248750"/>
    <lineage>
        <taxon>Bacteria</taxon>
        <taxon>Bacillati</taxon>
        <taxon>Actinomycetota</taxon>
        <taxon>Actinomycetes</taxon>
        <taxon>Streptosporangiales</taxon>
        <taxon>Streptosporangiaceae</taxon>
        <taxon>Spongiactinospora</taxon>
    </lineage>
</organism>
<dbReference type="SMART" id="SM00822">
    <property type="entry name" value="PKS_KR"/>
    <property type="match status" value="1"/>
</dbReference>
<dbReference type="InterPro" id="IPR032821">
    <property type="entry name" value="PKS_assoc"/>
</dbReference>
<dbReference type="SMART" id="SM00825">
    <property type="entry name" value="PKS_KS"/>
    <property type="match status" value="1"/>
</dbReference>
<dbReference type="GO" id="GO:0006633">
    <property type="term" value="P:fatty acid biosynthetic process"/>
    <property type="evidence" value="ECO:0007669"/>
    <property type="project" value="TreeGrafter"/>
</dbReference>
<dbReference type="GO" id="GO:0004312">
    <property type="term" value="F:fatty acid synthase activity"/>
    <property type="evidence" value="ECO:0007669"/>
    <property type="project" value="TreeGrafter"/>
</dbReference>
<dbReference type="PROSITE" id="PS52019">
    <property type="entry name" value="PKS_MFAS_DH"/>
    <property type="match status" value="1"/>
</dbReference>
<dbReference type="EMBL" id="QMEY01000010">
    <property type="protein sequence ID" value="RBQ17810.1"/>
    <property type="molecule type" value="Genomic_DNA"/>
</dbReference>
<dbReference type="InterPro" id="IPR014031">
    <property type="entry name" value="Ketoacyl_synth_C"/>
</dbReference>
<evidence type="ECO:0000313" key="10">
    <source>
        <dbReference type="Proteomes" id="UP000253303"/>
    </source>
</evidence>
<name>A0A366LW46_9ACTN</name>
<evidence type="ECO:0000256" key="3">
    <source>
        <dbReference type="ARBA" id="ARBA00022679"/>
    </source>
</evidence>
<gene>
    <name evidence="9" type="ORF">DP939_23410</name>
</gene>
<dbReference type="InterPro" id="IPR036736">
    <property type="entry name" value="ACP-like_sf"/>
</dbReference>
<dbReference type="InterPro" id="IPR049900">
    <property type="entry name" value="PKS_mFAS_DH"/>
</dbReference>
<dbReference type="PANTHER" id="PTHR43775:SF37">
    <property type="entry name" value="SI:DKEY-61P9.11"/>
    <property type="match status" value="1"/>
</dbReference>
<keyword evidence="3" id="KW-0808">Transferase</keyword>
<evidence type="ECO:0000256" key="1">
    <source>
        <dbReference type="ARBA" id="ARBA00022450"/>
    </source>
</evidence>
<feature type="domain" description="Carrier" evidence="6">
    <location>
        <begin position="1666"/>
        <end position="1740"/>
    </location>
</feature>
<dbReference type="Pfam" id="PF21089">
    <property type="entry name" value="PKS_DH_N"/>
    <property type="match status" value="1"/>
</dbReference>
<feature type="region of interest" description="C-terminal hotdog fold" evidence="4">
    <location>
        <begin position="1036"/>
        <end position="1185"/>
    </location>
</feature>
<dbReference type="InterPro" id="IPR049552">
    <property type="entry name" value="PKS_DH_N"/>
</dbReference>
<protein>
    <submittedName>
        <fullName evidence="9">Uncharacterized protein</fullName>
    </submittedName>
</protein>
<dbReference type="InterPro" id="IPR036291">
    <property type="entry name" value="NAD(P)-bd_dom_sf"/>
</dbReference>
<dbReference type="InterPro" id="IPR009081">
    <property type="entry name" value="PP-bd_ACP"/>
</dbReference>
<dbReference type="Pfam" id="PF02801">
    <property type="entry name" value="Ketoacyl-synt_C"/>
    <property type="match status" value="1"/>
</dbReference>
<feature type="region of interest" description="Disordered" evidence="5">
    <location>
        <begin position="1744"/>
        <end position="1764"/>
    </location>
</feature>
<dbReference type="Pfam" id="PF14765">
    <property type="entry name" value="PS-DH"/>
    <property type="match status" value="1"/>
</dbReference>
<dbReference type="CDD" id="cd00833">
    <property type="entry name" value="PKS"/>
    <property type="match status" value="1"/>
</dbReference>
<evidence type="ECO:0000256" key="4">
    <source>
        <dbReference type="PROSITE-ProRule" id="PRU01363"/>
    </source>
</evidence>
<dbReference type="Gene3D" id="3.40.366.10">
    <property type="entry name" value="Malonyl-Coenzyme A Acyl Carrier Protein, domain 2"/>
    <property type="match status" value="1"/>
</dbReference>
<dbReference type="SUPFAM" id="SSF52151">
    <property type="entry name" value="FabD/lysophospholipase-like"/>
    <property type="match status" value="1"/>
</dbReference>
<dbReference type="SUPFAM" id="SSF53901">
    <property type="entry name" value="Thiolase-like"/>
    <property type="match status" value="1"/>
</dbReference>
<dbReference type="Gene3D" id="3.40.47.10">
    <property type="match status" value="1"/>
</dbReference>
<evidence type="ECO:0000259" key="8">
    <source>
        <dbReference type="PROSITE" id="PS52019"/>
    </source>
</evidence>
<dbReference type="GO" id="GO:0071770">
    <property type="term" value="P:DIM/DIP cell wall layer assembly"/>
    <property type="evidence" value="ECO:0007669"/>
    <property type="project" value="TreeGrafter"/>
</dbReference>
<dbReference type="SUPFAM" id="SSF47336">
    <property type="entry name" value="ACP-like"/>
    <property type="match status" value="1"/>
</dbReference>
<reference evidence="9 10" key="1">
    <citation type="submission" date="2018-06" db="EMBL/GenBank/DDBJ databases">
        <title>Sphaerisporangium craniellae sp. nov., isolated from a marine sponge in the South China Sea.</title>
        <authorList>
            <person name="Li L."/>
        </authorList>
    </citation>
    <scope>NUCLEOTIDE SEQUENCE [LARGE SCALE GENOMIC DNA]</scope>
    <source>
        <strain evidence="9 10">LHW63015</strain>
    </source>
</reference>
<dbReference type="Proteomes" id="UP000253303">
    <property type="component" value="Unassembled WGS sequence"/>
</dbReference>
<dbReference type="InterPro" id="IPR016039">
    <property type="entry name" value="Thiolase-like"/>
</dbReference>
<keyword evidence="2" id="KW-0597">Phosphoprotein</keyword>
<dbReference type="PROSITE" id="PS52004">
    <property type="entry name" value="KS3_2"/>
    <property type="match status" value="1"/>
</dbReference>
<dbReference type="InterPro" id="IPR016036">
    <property type="entry name" value="Malonyl_transacylase_ACP-bd"/>
</dbReference>
<feature type="domain" description="PKS/mFAS DH" evidence="8">
    <location>
        <begin position="901"/>
        <end position="1185"/>
    </location>
</feature>
<evidence type="ECO:0000256" key="5">
    <source>
        <dbReference type="SAM" id="MobiDB-lite"/>
    </source>
</evidence>
<dbReference type="PROSITE" id="PS50075">
    <property type="entry name" value="CARRIER"/>
    <property type="match status" value="1"/>
</dbReference>
<dbReference type="OrthoDB" id="4537517at2"/>
<evidence type="ECO:0000256" key="2">
    <source>
        <dbReference type="ARBA" id="ARBA00022553"/>
    </source>
</evidence>
<dbReference type="RefSeq" id="WP_113982906.1">
    <property type="nucleotide sequence ID" value="NZ_QMEY01000010.1"/>
</dbReference>
<dbReference type="Gene3D" id="1.10.1200.10">
    <property type="entry name" value="ACP-like"/>
    <property type="match status" value="1"/>
</dbReference>
<comment type="caution">
    <text evidence="9">The sequence shown here is derived from an EMBL/GenBank/DDBJ whole genome shotgun (WGS) entry which is preliminary data.</text>
</comment>
<dbReference type="InterPro" id="IPR049551">
    <property type="entry name" value="PKS_DH_C"/>
</dbReference>
<sequence>MSTLNRSPIAIVGVGCRFPGGVTTPAGLWDLAAQGRQTVGPVPADRWDARRLAALQNPDEAERYARGCFIDGDVWAWDPEALYVAPAEREYIDPQFRMLMEVAWESVEHAGVPIDRLRGGRVGVYVGAYAPDNLLREARPVEDAPESLYLFGNFSGTLVGRLAFSMDLRGPVMALNTMCSSGLVAVDSACAALTLGECDAALAGAVLLMLSPETHHLEASLLTSQRGGCFAFDERADGYVRGEGAAMLLLKRLEDARRDDDRVLAVIRGGAVNNDGQASRMTAPSTKMQQQLFRLAVERAGIDPGEVGLVEAHGPGTPVGDPVEYNSINQVYGHGLGRCALGSIKTNIGHSEPVSGLAGTIKALESLRRGAIPPNVNFRNWNPAIDVDPDSRLFIPTEVTPWPVDGERRLAAVCSYGVTGTNAHIVLEAAPEPARPRRKRSRDAGSGQWMFTLSGVAEESVRLAAGRLADWAEGAGAATDLTDVARTLAVRRSHATHRAAVVARDRAELVARARHLATGEATEGVITGAASLPADHPGPVFVFPGQGTQWAGMCQGLLAREPAFAAAIDEIEPLMAAESGFSLRRMLEDPAELAGVDRIQPVLFGVQVALARLWASWGVRPAAVIGQSLGEVAAAVIAGGLSLPDGVAVICRRATLLAETAGGAMASVLLDADRVRADIEAADAHGVSLGVLTSPSATVISGDAGQVAALVERWEEEGASARMVDVDVASHSAQMDPILERLAEAVSSVAPREPKLRFYSTSGDEPRRGVPLDAAYWVGNQRETVRFHQAVAAAMADGHRLFVECGPHPAAVRAMADTAAHHQVSDVLAVGSLRRDTDDLDSFLANLAEVHCGGHAVDWRARYGDGPLADVPGTAWRRLTFGEKGEPYRRVAPYLPAADEHPLLGGHVQDPQAPRRHLWQSPISPGRLPWLADHQVAGVPVLPGTGFAEMILAAGAEIFGTDRVTLKGLVLEAPLPLEPEPLVTTHLTREGRTATAEILSAGAGGDQTTHARAEVSAVSADGAPEPLRVDALTGEGWIDSVPGDLYAHFRDRHDVYHGPAFSAVERIRLHPDEDRVVSWLRIADGARASAWTMRLHPALADEVVQTAVAAWIGHHATSPGPVVVAGVEEIRLYGPTAPARLAAVELQYADDLTCTAEGVLAAADGTVVAEIRGLRLTNITPAAERYNERLAHLEWVPRPAPEDSRADAGRWLVAAPDDAPWAGRLAALLAGHTAGVHILSHGPDAPLTTDRLGRALDAEAGCAVVVLAAEDPSGAADPEATARQEVTRAAEVVRCLAQRPDPPRLWLVHRTGQGSLTAASLRGLWRVAAFEHPELVPGIIEISGDTPLDAVLPDLLADDRRITEIAWRHGIRHLAQVRPGPAATGPAPVTPLIDPQAAYLVTGGLGGLGLLSVRWLAERGAGRVVAAGRSAPGEHATAELDDLRANTAADIRVVRGDIADPDALRRIIDTAGEGGMPLRGILHAAGVVEDATIANLGDRLIERVWRGKAGGAWALHRATIDGDLDFFVVYSSVAALLGSPGQAAYAAANAFTDGLVARRLALGLPATGIHWGAWREVGRGRHLAGQGFVTIAPADGIAALERILTEGHRQVAYSPIDVARWTAAYPALADSTLFADLASGRAAVGQEASPVLEKLMSAGTPARRMEILQDHIISCVRDILGGTSRHIAPGTSLVMLGVDSLAAVQLQQRLQHTLKTEIKAGVIWVKPSPAGLAEWIAGRMGFADQSPAGNGAPEAPATSRTPRR</sequence>
<dbReference type="Gene3D" id="3.30.70.250">
    <property type="entry name" value="Malonyl-CoA ACP transacylase, ACP-binding"/>
    <property type="match status" value="1"/>
</dbReference>
<evidence type="ECO:0000313" key="9">
    <source>
        <dbReference type="EMBL" id="RBQ17810.1"/>
    </source>
</evidence>
<dbReference type="InterPro" id="IPR013968">
    <property type="entry name" value="PKS_KR"/>
</dbReference>
<dbReference type="InterPro" id="IPR014043">
    <property type="entry name" value="Acyl_transferase_dom"/>
</dbReference>
<dbReference type="InterPro" id="IPR057326">
    <property type="entry name" value="KR_dom"/>
</dbReference>
<dbReference type="SUPFAM" id="SSF51735">
    <property type="entry name" value="NAD(P)-binding Rossmann-fold domains"/>
    <property type="match status" value="2"/>
</dbReference>
<feature type="active site" description="Proton acceptor; for dehydratase activity" evidence="4">
    <location>
        <position position="934"/>
    </location>
</feature>
<dbReference type="SMART" id="SM00827">
    <property type="entry name" value="PKS_AT"/>
    <property type="match status" value="1"/>
</dbReference>
<feature type="domain" description="Ketosynthase family 3 (KS3)" evidence="7">
    <location>
        <begin position="6"/>
        <end position="429"/>
    </location>
</feature>
<dbReference type="Pfam" id="PF00109">
    <property type="entry name" value="ketoacyl-synt"/>
    <property type="match status" value="1"/>
</dbReference>
<dbReference type="InterPro" id="IPR001227">
    <property type="entry name" value="Ac_transferase_dom_sf"/>
</dbReference>
<dbReference type="Pfam" id="PF08659">
    <property type="entry name" value="KR"/>
    <property type="match status" value="1"/>
</dbReference>
<dbReference type="SMART" id="SM00823">
    <property type="entry name" value="PKS_PP"/>
    <property type="match status" value="1"/>
</dbReference>
<keyword evidence="10" id="KW-1185">Reference proteome</keyword>
<dbReference type="InterPro" id="IPR014030">
    <property type="entry name" value="Ketoacyl_synth_N"/>
</dbReference>
<dbReference type="Gene3D" id="3.10.129.110">
    <property type="entry name" value="Polyketide synthase dehydratase"/>
    <property type="match status" value="1"/>
</dbReference>
<dbReference type="SUPFAM" id="SSF55048">
    <property type="entry name" value="Probable ACP-binding domain of malonyl-CoA ACP transacylase"/>
    <property type="match status" value="1"/>
</dbReference>
<dbReference type="SMART" id="SM00826">
    <property type="entry name" value="PKS_DH"/>
    <property type="match status" value="1"/>
</dbReference>
<dbReference type="GO" id="GO:0005886">
    <property type="term" value="C:plasma membrane"/>
    <property type="evidence" value="ECO:0007669"/>
    <property type="project" value="TreeGrafter"/>
</dbReference>
<dbReference type="InterPro" id="IPR020841">
    <property type="entry name" value="PKS_Beta-ketoAc_synthase_dom"/>
</dbReference>
<dbReference type="PANTHER" id="PTHR43775">
    <property type="entry name" value="FATTY ACID SYNTHASE"/>
    <property type="match status" value="1"/>
</dbReference>
<dbReference type="Pfam" id="PF00698">
    <property type="entry name" value="Acyl_transf_1"/>
    <property type="match status" value="1"/>
</dbReference>
<accession>A0A366LW46</accession>
<evidence type="ECO:0000259" key="6">
    <source>
        <dbReference type="PROSITE" id="PS50075"/>
    </source>
</evidence>
<dbReference type="GO" id="GO:0005737">
    <property type="term" value="C:cytoplasm"/>
    <property type="evidence" value="ECO:0007669"/>
    <property type="project" value="TreeGrafter"/>
</dbReference>
<dbReference type="Pfam" id="PF00550">
    <property type="entry name" value="PP-binding"/>
    <property type="match status" value="1"/>
</dbReference>
<dbReference type="InterPro" id="IPR020807">
    <property type="entry name" value="PKS_DH"/>
</dbReference>
<dbReference type="Pfam" id="PF16197">
    <property type="entry name" value="KAsynt_C_assoc"/>
    <property type="match status" value="1"/>
</dbReference>
<dbReference type="Gene3D" id="3.40.50.720">
    <property type="entry name" value="NAD(P)-binding Rossmann-like Domain"/>
    <property type="match status" value="1"/>
</dbReference>
<dbReference type="InterPro" id="IPR050091">
    <property type="entry name" value="PKS_NRPS_Biosynth_Enz"/>
</dbReference>
<dbReference type="InterPro" id="IPR016035">
    <property type="entry name" value="Acyl_Trfase/lysoPLipase"/>
</dbReference>
<feature type="region of interest" description="N-terminal hotdog fold" evidence="4">
    <location>
        <begin position="901"/>
        <end position="1022"/>
    </location>
</feature>
<proteinExistence type="predicted"/>